<dbReference type="EMBL" id="VZDO01000002">
    <property type="protein sequence ID" value="KAB0682033.1"/>
    <property type="molecule type" value="Genomic_DNA"/>
</dbReference>
<name>A0A7V7PSB8_9HYPH</name>
<gene>
    <name evidence="2" type="ORF">F6X38_04315</name>
</gene>
<proteinExistence type="predicted"/>
<keyword evidence="1" id="KW-1133">Transmembrane helix</keyword>
<dbReference type="Proteomes" id="UP000432089">
    <property type="component" value="Unassembled WGS sequence"/>
</dbReference>
<evidence type="ECO:0000256" key="1">
    <source>
        <dbReference type="SAM" id="Phobius"/>
    </source>
</evidence>
<evidence type="ECO:0000313" key="2">
    <source>
        <dbReference type="EMBL" id="KAB0682033.1"/>
    </source>
</evidence>
<keyword evidence="1" id="KW-0812">Transmembrane</keyword>
<keyword evidence="3" id="KW-1185">Reference proteome</keyword>
<keyword evidence="1" id="KW-0472">Membrane</keyword>
<evidence type="ECO:0000313" key="3">
    <source>
        <dbReference type="Proteomes" id="UP000432089"/>
    </source>
</evidence>
<dbReference type="AlphaFoldDB" id="A0A7V7PSB8"/>
<protein>
    <recommendedName>
        <fullName evidence="4">Transmembrane protein (PGPGW)</fullName>
    </recommendedName>
</protein>
<comment type="caution">
    <text evidence="2">The sequence shown here is derived from an EMBL/GenBank/DDBJ whole genome shotgun (WGS) entry which is preliminary data.</text>
</comment>
<feature type="transmembrane region" description="Helical" evidence="1">
    <location>
        <begin position="34"/>
        <end position="52"/>
    </location>
</feature>
<organism evidence="2 3">
    <name type="scientific">Plantimonas leprariae</name>
    <dbReference type="NCBI Taxonomy" id="2615207"/>
    <lineage>
        <taxon>Bacteria</taxon>
        <taxon>Pseudomonadati</taxon>
        <taxon>Pseudomonadota</taxon>
        <taxon>Alphaproteobacteria</taxon>
        <taxon>Hyphomicrobiales</taxon>
        <taxon>Aurantimonadaceae</taxon>
        <taxon>Plantimonas</taxon>
    </lineage>
</organism>
<accession>A0A7V7PSB8</accession>
<dbReference type="RefSeq" id="WP_150968293.1">
    <property type="nucleotide sequence ID" value="NZ_VZDO01000002.1"/>
</dbReference>
<sequence>MPEHRQTATTPFFRLRGRTIRIFGRSFDLPASRLARIVIGILLILGGCFSILPVLGIWMLPLGFMVLSIDIAFIRRLRRRVEVRWTRWCAERRAGKQAG</sequence>
<evidence type="ECO:0008006" key="4">
    <source>
        <dbReference type="Google" id="ProtNLM"/>
    </source>
</evidence>
<reference evidence="2 3" key="1">
    <citation type="submission" date="2019-09" db="EMBL/GenBank/DDBJ databases">
        <title>YIM 132180 draft genome.</title>
        <authorList>
            <person name="Zhang K."/>
        </authorList>
    </citation>
    <scope>NUCLEOTIDE SEQUENCE [LARGE SCALE GENOMIC DNA]</scope>
    <source>
        <strain evidence="2 3">YIM 132180</strain>
    </source>
</reference>